<organism evidence="14">
    <name type="scientific">Culicoides sonorensis</name>
    <name type="common">Biting midge</name>
    <dbReference type="NCBI Taxonomy" id="179676"/>
    <lineage>
        <taxon>Eukaryota</taxon>
        <taxon>Metazoa</taxon>
        <taxon>Ecdysozoa</taxon>
        <taxon>Arthropoda</taxon>
        <taxon>Hexapoda</taxon>
        <taxon>Insecta</taxon>
        <taxon>Pterygota</taxon>
        <taxon>Neoptera</taxon>
        <taxon>Endopterygota</taxon>
        <taxon>Diptera</taxon>
        <taxon>Nematocera</taxon>
        <taxon>Chironomoidea</taxon>
        <taxon>Ceratopogonidae</taxon>
        <taxon>Ceratopogoninae</taxon>
        <taxon>Culicoides</taxon>
        <taxon>Monoculicoides</taxon>
    </lineage>
</organism>
<dbReference type="Gene3D" id="3.40.50.1820">
    <property type="entry name" value="alpha/beta hydrolase"/>
    <property type="match status" value="1"/>
</dbReference>
<keyword evidence="2" id="KW-0378">Hydrolase</keyword>
<dbReference type="OMA" id="LITMHGL"/>
<dbReference type="FunFam" id="3.40.50.1820:FF:000039">
    <property type="entry name" value="Esterase ybfF"/>
    <property type="match status" value="1"/>
</dbReference>
<accession>A0A336MQZ2</accession>
<dbReference type="InterPro" id="IPR000073">
    <property type="entry name" value="AB_hydrolase_1"/>
</dbReference>
<comment type="similarity">
    <text evidence="1">Belongs to the AB hydrolase superfamily.</text>
</comment>
<evidence type="ECO:0000256" key="1">
    <source>
        <dbReference type="ARBA" id="ARBA00008645"/>
    </source>
</evidence>
<evidence type="ECO:0000313" key="13">
    <source>
        <dbReference type="EMBL" id="SSX08355.1"/>
    </source>
</evidence>
<evidence type="ECO:0000259" key="12">
    <source>
        <dbReference type="Pfam" id="PF00561"/>
    </source>
</evidence>
<dbReference type="EC" id="3.1.1.116" evidence="3"/>
<dbReference type="GO" id="GO:0052689">
    <property type="term" value="F:carboxylic ester hydrolase activity"/>
    <property type="evidence" value="ECO:0007669"/>
    <property type="project" value="TreeGrafter"/>
</dbReference>
<evidence type="ECO:0000256" key="11">
    <source>
        <dbReference type="ARBA" id="ARBA00048919"/>
    </source>
</evidence>
<comment type="catalytic activity">
    <reaction evidence="11">
        <text>1-octadecanoyl-2-(5Z,8Z,11Z,14Z-eicosatetraenoyl)-sn-glycerol + H2O = 2-(5Z,8Z,11Z,14Z-eicosatetraenoyl)-glycerol + octadecanoate + H(+)</text>
        <dbReference type="Rhea" id="RHEA:38507"/>
        <dbReference type="ChEBI" id="CHEBI:15377"/>
        <dbReference type="ChEBI" id="CHEBI:15378"/>
        <dbReference type="ChEBI" id="CHEBI:25629"/>
        <dbReference type="ChEBI" id="CHEBI:52392"/>
        <dbReference type="ChEBI" id="CHEBI:75728"/>
    </reaction>
</comment>
<reference evidence="14" key="2">
    <citation type="submission" date="2018-07" db="EMBL/GenBank/DDBJ databases">
        <authorList>
            <person name="Quirk P.G."/>
            <person name="Krulwich T.A."/>
        </authorList>
    </citation>
    <scope>NUCLEOTIDE SEQUENCE</scope>
</reference>
<comment type="catalytic activity">
    <reaction evidence="9">
        <text>1,2-didecanoylglycerol + H2O = decanoylglycerol + decanoate + H(+)</text>
        <dbReference type="Rhea" id="RHEA:48596"/>
        <dbReference type="ChEBI" id="CHEBI:11152"/>
        <dbReference type="ChEBI" id="CHEBI:15377"/>
        <dbReference type="ChEBI" id="CHEBI:15378"/>
        <dbReference type="ChEBI" id="CHEBI:27689"/>
        <dbReference type="ChEBI" id="CHEBI:90605"/>
    </reaction>
</comment>
<evidence type="ECO:0000313" key="14">
    <source>
        <dbReference type="EMBL" id="SSX28378.1"/>
    </source>
</evidence>
<dbReference type="PANTHER" id="PTHR46118:SF4">
    <property type="entry name" value="PROTEIN ABHD11"/>
    <property type="match status" value="1"/>
</dbReference>
<comment type="catalytic activity">
    <reaction evidence="6">
        <text>a 1,3-diacyl-sn-glycerol + H2O = a 1-acyl-sn-glycerol + a fatty acid + H(+)</text>
        <dbReference type="Rhea" id="RHEA:38503"/>
        <dbReference type="ChEBI" id="CHEBI:15377"/>
        <dbReference type="ChEBI" id="CHEBI:15378"/>
        <dbReference type="ChEBI" id="CHEBI:28868"/>
        <dbReference type="ChEBI" id="CHEBI:64683"/>
        <dbReference type="ChEBI" id="CHEBI:77272"/>
    </reaction>
</comment>
<dbReference type="GO" id="GO:0005739">
    <property type="term" value="C:mitochondrion"/>
    <property type="evidence" value="ECO:0007669"/>
    <property type="project" value="TreeGrafter"/>
</dbReference>
<comment type="catalytic activity">
    <reaction evidence="8">
        <text>1-octadecanoyl-2-(4Z,7Z,10Z,13Z,16Z,19Z-docosahexaenoyl)-sn-glycerol + H2O = 2-(4Z,7Z,10Z,13Z,16Z,19Z-docosahexaenoyl)-glycerol + octadecanoate + H(+)</text>
        <dbReference type="Rhea" id="RHEA:77107"/>
        <dbReference type="ChEBI" id="CHEBI:15377"/>
        <dbReference type="ChEBI" id="CHEBI:15378"/>
        <dbReference type="ChEBI" id="CHEBI:25629"/>
        <dbReference type="ChEBI" id="CHEBI:77129"/>
        <dbReference type="ChEBI" id="CHEBI:186738"/>
    </reaction>
</comment>
<dbReference type="VEuPathDB" id="VectorBase:CSON015564"/>
<evidence type="ECO:0000256" key="5">
    <source>
        <dbReference type="ARBA" id="ARBA00043667"/>
    </source>
</evidence>
<protein>
    <recommendedName>
        <fullName evidence="7">sn-1-specific diacylglycerol lipase ABHD11</fullName>
        <ecNumber evidence="3">3.1.1.116</ecNumber>
    </recommendedName>
    <alternativeName>
        <fullName evidence="4">Alpha/beta hydrolase domain-containing protein 11</fullName>
    </alternativeName>
</protein>
<proteinExistence type="inferred from homology"/>
<evidence type="ECO:0000256" key="9">
    <source>
        <dbReference type="ARBA" id="ARBA00048504"/>
    </source>
</evidence>
<dbReference type="SUPFAM" id="SSF53474">
    <property type="entry name" value="alpha/beta-Hydrolases"/>
    <property type="match status" value="1"/>
</dbReference>
<evidence type="ECO:0000256" key="3">
    <source>
        <dbReference type="ARBA" id="ARBA00026104"/>
    </source>
</evidence>
<evidence type="ECO:0000256" key="4">
    <source>
        <dbReference type="ARBA" id="ARBA00042703"/>
    </source>
</evidence>
<feature type="domain" description="AB hydrolase-1" evidence="12">
    <location>
        <begin position="51"/>
        <end position="297"/>
    </location>
</feature>
<dbReference type="Pfam" id="PF00561">
    <property type="entry name" value="Abhydrolase_1"/>
    <property type="match status" value="1"/>
</dbReference>
<sequence>MSFVLKKLFQRPKKVLEVLIRCKYSSQLHPVPLAYSSYEKLYKTCKDRENNPLIVMHGLFGAKSNWNSLCKAIHAKTNPNKKIICVDARNHGESPHTPTHSYELMAADIVELLSTLNVDSAILMGHSMGGRCMAYVALKYPHLVEKLIVVDITPVPGLTLGTSQTDIPLFLEAMKAIQIPSDQTIHQGRKYADEQLSEIISEKSLRDFLITNLMKEDSDGSFRWRINIEALEQNFETSIMNFPNVDGMQYNGKTLFIGGEKSDYIKKEDWPKIQKLFPNSELTYVQGAGHWVHSQKPNEFLELVLNFLKDDSSS</sequence>
<evidence type="ECO:0000256" key="7">
    <source>
        <dbReference type="ARBA" id="ARBA00044064"/>
    </source>
</evidence>
<dbReference type="InterPro" id="IPR029058">
    <property type="entry name" value="AB_hydrolase_fold"/>
</dbReference>
<evidence type="ECO:0000256" key="2">
    <source>
        <dbReference type="ARBA" id="ARBA00022801"/>
    </source>
</evidence>
<evidence type="ECO:0000256" key="6">
    <source>
        <dbReference type="ARBA" id="ARBA00043742"/>
    </source>
</evidence>
<comment type="catalytic activity">
    <reaction evidence="5">
        <text>a 1,2-diacyl-sn-glycerol + H2O = a 2-acylglycerol + a fatty acid + H(+)</text>
        <dbReference type="Rhea" id="RHEA:33275"/>
        <dbReference type="ChEBI" id="CHEBI:15377"/>
        <dbReference type="ChEBI" id="CHEBI:15378"/>
        <dbReference type="ChEBI" id="CHEBI:17389"/>
        <dbReference type="ChEBI" id="CHEBI:17815"/>
        <dbReference type="ChEBI" id="CHEBI:28868"/>
        <dbReference type="EC" id="3.1.1.116"/>
    </reaction>
</comment>
<dbReference type="AlphaFoldDB" id="A0A336MQZ2"/>
<comment type="catalytic activity">
    <reaction evidence="10">
        <text>1-octadecanoyl-2-(9Z-octadecenoyl)-sn-glycerol + H2O = 2-(9Z-octadecenoyl)-glycerol + octadecanoate + H(+)</text>
        <dbReference type="Rhea" id="RHEA:77103"/>
        <dbReference type="ChEBI" id="CHEBI:15377"/>
        <dbReference type="ChEBI" id="CHEBI:15378"/>
        <dbReference type="ChEBI" id="CHEBI:25629"/>
        <dbReference type="ChEBI" id="CHEBI:73990"/>
        <dbReference type="ChEBI" id="CHEBI:75468"/>
    </reaction>
</comment>
<name>A0A336MQZ2_CULSO</name>
<reference evidence="13" key="1">
    <citation type="submission" date="2018-04" db="EMBL/GenBank/DDBJ databases">
        <authorList>
            <person name="Go L.Y."/>
            <person name="Mitchell J.A."/>
        </authorList>
    </citation>
    <scope>NUCLEOTIDE SEQUENCE</scope>
    <source>
        <tissue evidence="13">Whole organism</tissue>
    </source>
</reference>
<gene>
    <name evidence="14" type="primary">CSON015564</name>
</gene>
<dbReference type="EMBL" id="UFQS01000997">
    <property type="protein sequence ID" value="SSX08355.1"/>
    <property type="molecule type" value="Genomic_DNA"/>
</dbReference>
<dbReference type="PANTHER" id="PTHR46118">
    <property type="entry name" value="PROTEIN ABHD11"/>
    <property type="match status" value="1"/>
</dbReference>
<evidence type="ECO:0000256" key="10">
    <source>
        <dbReference type="ARBA" id="ARBA00048513"/>
    </source>
</evidence>
<dbReference type="EMBL" id="UFQT01000997">
    <property type="protein sequence ID" value="SSX28378.1"/>
    <property type="molecule type" value="Genomic_DNA"/>
</dbReference>
<evidence type="ECO:0000256" key="8">
    <source>
        <dbReference type="ARBA" id="ARBA00048283"/>
    </source>
</evidence>
<dbReference type="PRINTS" id="PR00111">
    <property type="entry name" value="ABHYDROLASE"/>
</dbReference>